<proteinExistence type="predicted"/>
<dbReference type="PANTHER" id="PTHR12197:SF251">
    <property type="entry name" value="EG:BACR7C10.4 PROTEIN"/>
    <property type="match status" value="1"/>
</dbReference>
<dbReference type="RefSeq" id="XP_042927615.1">
    <property type="nucleotide sequence ID" value="XM_043059981.1"/>
</dbReference>
<dbReference type="SUPFAM" id="SSF82199">
    <property type="entry name" value="SET domain"/>
    <property type="match status" value="1"/>
</dbReference>
<keyword evidence="4" id="KW-1185">Reference proteome</keyword>
<evidence type="ECO:0000313" key="3">
    <source>
        <dbReference type="EMBL" id="PNW87292.1"/>
    </source>
</evidence>
<dbReference type="Proteomes" id="UP000006906">
    <property type="component" value="Chromosome 2"/>
</dbReference>
<dbReference type="InterPro" id="IPR050869">
    <property type="entry name" value="H3K4_H4K5_MeTrfase"/>
</dbReference>
<feature type="region of interest" description="Disordered" evidence="1">
    <location>
        <begin position="677"/>
        <end position="704"/>
    </location>
</feature>
<dbReference type="Gramene" id="PNW87292">
    <property type="protein sequence ID" value="PNW87292"/>
    <property type="gene ID" value="CHLRE_02g116850v5"/>
</dbReference>
<dbReference type="OrthoDB" id="548349at2759"/>
<dbReference type="GO" id="GO:0005634">
    <property type="term" value="C:nucleus"/>
    <property type="evidence" value="ECO:0000318"/>
    <property type="project" value="GO_Central"/>
</dbReference>
<name>A0A2K3E3C5_CHLRE</name>
<feature type="region of interest" description="Disordered" evidence="1">
    <location>
        <begin position="323"/>
        <end position="347"/>
    </location>
</feature>
<feature type="region of interest" description="Disordered" evidence="1">
    <location>
        <begin position="409"/>
        <end position="464"/>
    </location>
</feature>
<dbReference type="GeneID" id="5725415"/>
<accession>A0A2K3E3C5</accession>
<dbReference type="Gene3D" id="2.170.270.10">
    <property type="entry name" value="SET domain"/>
    <property type="match status" value="1"/>
</dbReference>
<dbReference type="Pfam" id="PF00856">
    <property type="entry name" value="SET"/>
    <property type="match status" value="1"/>
</dbReference>
<dbReference type="AlphaFoldDB" id="A0A2K3E3C5"/>
<dbReference type="InterPro" id="IPR001214">
    <property type="entry name" value="SET_dom"/>
</dbReference>
<feature type="region of interest" description="Disordered" evidence="1">
    <location>
        <begin position="150"/>
        <end position="174"/>
    </location>
</feature>
<dbReference type="PANTHER" id="PTHR12197">
    <property type="entry name" value="HISTONE-LYSINE N-METHYLTRANSFERASE SMYD"/>
    <property type="match status" value="1"/>
</dbReference>
<dbReference type="SMART" id="SM00317">
    <property type="entry name" value="SET"/>
    <property type="match status" value="1"/>
</dbReference>
<evidence type="ECO:0000259" key="2">
    <source>
        <dbReference type="PROSITE" id="PS50280"/>
    </source>
</evidence>
<dbReference type="FunCoup" id="A0A2K3E3C5">
    <property type="interactions" value="19"/>
</dbReference>
<dbReference type="InParanoid" id="A0A2K3E3C5"/>
<dbReference type="InterPro" id="IPR046341">
    <property type="entry name" value="SET_dom_sf"/>
</dbReference>
<dbReference type="CDD" id="cd20071">
    <property type="entry name" value="SET_SMYD"/>
    <property type="match status" value="1"/>
</dbReference>
<dbReference type="KEGG" id="cre:CHLRE_02g116850v5"/>
<protein>
    <recommendedName>
        <fullName evidence="2">SET domain-containing protein</fullName>
    </recommendedName>
</protein>
<sequence>MHNVRLLLGRAPGRTTFLSTPEVCVGSLHGCTDGCTSAEVAVPWSQPVRVEEGAVAVTSRCQHSDTAAARATYSCCRPTGSVSPAAAGSTLLTRPFNSTACSSLHYAATALAPSAARLGYHGFCLSHHHRSGTRRLGAVPAGSDCHRALSTSAAAPSSSTTSTSSSPSSTYLYSRPGPEPAAVLLEPLLQGRPFEVAQIPGRGRGLVSCRPIAAGEVVLTEAPMLAYPADQHQHQVCYHCLAAMPPGADVLRHRPTGRRFCSDACLSVSLREYLAVETAAAAARARVPTAAADVGAAGAASAAASGGAASSAPAAGTAAAAGASGSASGASPSSAQAGAGGGAAGSAQAAAPAPTAAAAASGGFSPLDVLYEQCRTAGERFPLIAARLAFMEMTAALAAAAQRCAARASSGSGSSNASSSTSSQTSPASTSPSSASVSASAPSSSSSSSSSSSPSPPPPPRGDALRSMHVLCYANVPQPYPEAWVQQHALLAAALGAVARASPATLRNLAAAAAGAASAEAAGLAAPDAAARLAAAAAAAAERLTLDWFVGVMSRLHLNSFQVHNPLAGSDPTDLAAAASALVSDSGGGRAAAGSGTYLLASLLNHSCEPCLELAFPGMDGTAAFVAARDIAPGEELCVSYMDVALPYESRQRHLEWSYGFVCRCPRCREEGAAEAVDAAEEEARRHGGSGSGGSAGGGGGATS</sequence>
<gene>
    <name evidence="3" type="ORF">CHLRE_02g116850v5</name>
</gene>
<organism evidence="3 4">
    <name type="scientific">Chlamydomonas reinhardtii</name>
    <name type="common">Chlamydomonas smithii</name>
    <dbReference type="NCBI Taxonomy" id="3055"/>
    <lineage>
        <taxon>Eukaryota</taxon>
        <taxon>Viridiplantae</taxon>
        <taxon>Chlorophyta</taxon>
        <taxon>core chlorophytes</taxon>
        <taxon>Chlorophyceae</taxon>
        <taxon>CS clade</taxon>
        <taxon>Chlamydomonadales</taxon>
        <taxon>Chlamydomonadaceae</taxon>
        <taxon>Chlamydomonas</taxon>
    </lineage>
</organism>
<feature type="compositionally biased region" description="Low complexity" evidence="1">
    <location>
        <begin position="409"/>
        <end position="453"/>
    </location>
</feature>
<reference evidence="3 4" key="1">
    <citation type="journal article" date="2007" name="Science">
        <title>The Chlamydomonas genome reveals the evolution of key animal and plant functions.</title>
        <authorList>
            <person name="Merchant S.S."/>
            <person name="Prochnik S.E."/>
            <person name="Vallon O."/>
            <person name="Harris E.H."/>
            <person name="Karpowicz S.J."/>
            <person name="Witman G.B."/>
            <person name="Terry A."/>
            <person name="Salamov A."/>
            <person name="Fritz-Laylin L.K."/>
            <person name="Marechal-Drouard L."/>
            <person name="Marshall W.F."/>
            <person name="Qu L.H."/>
            <person name="Nelson D.R."/>
            <person name="Sanderfoot A.A."/>
            <person name="Spalding M.H."/>
            <person name="Kapitonov V.V."/>
            <person name="Ren Q."/>
            <person name="Ferris P."/>
            <person name="Lindquist E."/>
            <person name="Shapiro H."/>
            <person name="Lucas S.M."/>
            <person name="Grimwood J."/>
            <person name="Schmutz J."/>
            <person name="Cardol P."/>
            <person name="Cerutti H."/>
            <person name="Chanfreau G."/>
            <person name="Chen C.L."/>
            <person name="Cognat V."/>
            <person name="Croft M.T."/>
            <person name="Dent R."/>
            <person name="Dutcher S."/>
            <person name="Fernandez E."/>
            <person name="Fukuzawa H."/>
            <person name="Gonzalez-Ballester D."/>
            <person name="Gonzalez-Halphen D."/>
            <person name="Hallmann A."/>
            <person name="Hanikenne M."/>
            <person name="Hippler M."/>
            <person name="Inwood W."/>
            <person name="Jabbari K."/>
            <person name="Kalanon M."/>
            <person name="Kuras R."/>
            <person name="Lefebvre P.A."/>
            <person name="Lemaire S.D."/>
            <person name="Lobanov A.V."/>
            <person name="Lohr M."/>
            <person name="Manuell A."/>
            <person name="Meier I."/>
            <person name="Mets L."/>
            <person name="Mittag M."/>
            <person name="Mittelmeier T."/>
            <person name="Moroney J.V."/>
            <person name="Moseley J."/>
            <person name="Napoli C."/>
            <person name="Nedelcu A.M."/>
            <person name="Niyogi K."/>
            <person name="Novoselov S.V."/>
            <person name="Paulsen I.T."/>
            <person name="Pazour G."/>
            <person name="Purton S."/>
            <person name="Ral J.P."/>
            <person name="Riano-Pachon D.M."/>
            <person name="Riekhof W."/>
            <person name="Rymarquis L."/>
            <person name="Schroda M."/>
            <person name="Stern D."/>
            <person name="Umen J."/>
            <person name="Willows R."/>
            <person name="Wilson N."/>
            <person name="Zimmer S.L."/>
            <person name="Allmer J."/>
            <person name="Balk J."/>
            <person name="Bisova K."/>
            <person name="Chen C.J."/>
            <person name="Elias M."/>
            <person name="Gendler K."/>
            <person name="Hauser C."/>
            <person name="Lamb M.R."/>
            <person name="Ledford H."/>
            <person name="Long J.C."/>
            <person name="Minagawa J."/>
            <person name="Page M.D."/>
            <person name="Pan J."/>
            <person name="Pootakham W."/>
            <person name="Roje S."/>
            <person name="Rose A."/>
            <person name="Stahlberg E."/>
            <person name="Terauchi A.M."/>
            <person name="Yang P."/>
            <person name="Ball S."/>
            <person name="Bowler C."/>
            <person name="Dieckmann C.L."/>
            <person name="Gladyshev V.N."/>
            <person name="Green P."/>
            <person name="Jorgensen R."/>
            <person name="Mayfield S."/>
            <person name="Mueller-Roeber B."/>
            <person name="Rajamani S."/>
            <person name="Sayre R.T."/>
            <person name="Brokstein P."/>
            <person name="Dubchak I."/>
            <person name="Goodstein D."/>
            <person name="Hornick L."/>
            <person name="Huang Y.W."/>
            <person name="Jhaveri J."/>
            <person name="Luo Y."/>
            <person name="Martinez D."/>
            <person name="Ngau W.C."/>
            <person name="Otillar B."/>
            <person name="Poliakov A."/>
            <person name="Porter A."/>
            <person name="Szajkowski L."/>
            <person name="Werner G."/>
            <person name="Zhou K."/>
            <person name="Grigoriev I.V."/>
            <person name="Rokhsar D.S."/>
            <person name="Grossman A.R."/>
        </authorList>
    </citation>
    <scope>NUCLEOTIDE SEQUENCE [LARGE SCALE GENOMIC DNA]</scope>
    <source>
        <strain evidence="4">CC-503</strain>
    </source>
</reference>
<evidence type="ECO:0000256" key="1">
    <source>
        <dbReference type="SAM" id="MobiDB-lite"/>
    </source>
</evidence>
<feature type="domain" description="SET" evidence="2">
    <location>
        <begin position="192"/>
        <end position="642"/>
    </location>
</feature>
<feature type="compositionally biased region" description="Gly residues" evidence="1">
    <location>
        <begin position="689"/>
        <end position="704"/>
    </location>
</feature>
<dbReference type="PROSITE" id="PS50280">
    <property type="entry name" value="SET"/>
    <property type="match status" value="1"/>
</dbReference>
<feature type="compositionally biased region" description="Low complexity" evidence="1">
    <location>
        <begin position="323"/>
        <end position="337"/>
    </location>
</feature>
<dbReference type="EMBL" id="CM008963">
    <property type="protein sequence ID" value="PNW87292.1"/>
    <property type="molecule type" value="Genomic_DNA"/>
</dbReference>
<evidence type="ECO:0000313" key="4">
    <source>
        <dbReference type="Proteomes" id="UP000006906"/>
    </source>
</evidence>